<dbReference type="InterPro" id="IPR000568">
    <property type="entry name" value="ATP_synth_F0_asu"/>
</dbReference>
<feature type="transmembrane region" description="Helical" evidence="11">
    <location>
        <begin position="12"/>
        <end position="29"/>
    </location>
</feature>
<dbReference type="PANTHER" id="PTHR42823">
    <property type="entry name" value="ATP SYNTHASE SUBUNIT A, CHLOROPLASTIC"/>
    <property type="match status" value="1"/>
</dbReference>
<dbReference type="PRINTS" id="PR00123">
    <property type="entry name" value="ATPASEA"/>
</dbReference>
<dbReference type="PANTHER" id="PTHR42823:SF3">
    <property type="entry name" value="ATP SYNTHASE SUBUNIT A, CHLOROPLASTIC"/>
    <property type="match status" value="1"/>
</dbReference>
<evidence type="ECO:0000256" key="7">
    <source>
        <dbReference type="ARBA" id="ARBA00022989"/>
    </source>
</evidence>
<sequence>MSTFFNNLQPELISSITVMIILSIIFIKVGKKAEAADPLERPKGALLVAEVGIKTIYDYLKGLMPKKFEKNYYPYFAMLFAYLIVSNLWGLTGFEAPTTNYSITLSLGLITFVLIQWNSIKAHGIGSYIKDALLPPTNLLGKVSPLISLSMRIFCNLLSGSFIMGLVYGATKWVSYHLIPFNFLGPVIAPILHIYFDVFSGVIQALVFMTLSSILISIENPDEE</sequence>
<evidence type="ECO:0000256" key="11">
    <source>
        <dbReference type="SAM" id="Phobius"/>
    </source>
</evidence>
<feature type="transmembrane region" description="Helical" evidence="11">
    <location>
        <begin position="153"/>
        <end position="174"/>
    </location>
</feature>
<keyword evidence="9 11" id="KW-0472">Membrane</keyword>
<protein>
    <recommendedName>
        <fullName evidence="14">ATP synthase subunit a</fullName>
    </recommendedName>
</protein>
<evidence type="ECO:0000256" key="5">
    <source>
        <dbReference type="ARBA" id="ARBA00022692"/>
    </source>
</evidence>
<dbReference type="GO" id="GO:0046933">
    <property type="term" value="F:proton-transporting ATP synthase activity, rotational mechanism"/>
    <property type="evidence" value="ECO:0007669"/>
    <property type="project" value="TreeGrafter"/>
</dbReference>
<dbReference type="RefSeq" id="WP_004801110.1">
    <property type="nucleotide sequence ID" value="NZ_AUGJ01000001.1"/>
</dbReference>
<dbReference type="eggNOG" id="COG0356">
    <property type="taxonomic scope" value="Bacteria"/>
</dbReference>
<keyword evidence="8" id="KW-0406">Ion transport</keyword>
<dbReference type="InterPro" id="IPR035908">
    <property type="entry name" value="F0_ATP_A_sf"/>
</dbReference>
<keyword evidence="5 11" id="KW-0812">Transmembrane</keyword>
<dbReference type="GO" id="GO:0042777">
    <property type="term" value="P:proton motive force-driven plasma membrane ATP synthesis"/>
    <property type="evidence" value="ECO:0007669"/>
    <property type="project" value="TreeGrafter"/>
</dbReference>
<dbReference type="AlphaFoldDB" id="M2PBA6"/>
<evidence type="ECO:0000256" key="8">
    <source>
        <dbReference type="ARBA" id="ARBA00023065"/>
    </source>
</evidence>
<dbReference type="PATRIC" id="fig|999415.3.peg.100"/>
<evidence type="ECO:0000313" key="12">
    <source>
        <dbReference type="EMBL" id="EMD17667.1"/>
    </source>
</evidence>
<keyword evidence="3" id="KW-0813">Transport</keyword>
<evidence type="ECO:0000256" key="1">
    <source>
        <dbReference type="ARBA" id="ARBA00004141"/>
    </source>
</evidence>
<evidence type="ECO:0000256" key="10">
    <source>
        <dbReference type="ARBA" id="ARBA00023310"/>
    </source>
</evidence>
<dbReference type="BioCyc" id="ECAT999415-HMP:GTTI-108-MONOMER"/>
<feature type="transmembrane region" description="Helical" evidence="11">
    <location>
        <begin position="72"/>
        <end position="89"/>
    </location>
</feature>
<dbReference type="Pfam" id="PF00119">
    <property type="entry name" value="ATP-synt_A"/>
    <property type="match status" value="1"/>
</dbReference>
<feature type="transmembrane region" description="Helical" evidence="11">
    <location>
        <begin position="194"/>
        <end position="218"/>
    </location>
</feature>
<dbReference type="SUPFAM" id="SSF81336">
    <property type="entry name" value="F1F0 ATP synthase subunit A"/>
    <property type="match status" value="1"/>
</dbReference>
<comment type="similarity">
    <text evidence="2">Belongs to the ATPase A chain family.</text>
</comment>
<accession>M2PBA6</accession>
<evidence type="ECO:0000256" key="9">
    <source>
        <dbReference type="ARBA" id="ARBA00023136"/>
    </source>
</evidence>
<organism evidence="12 13">
    <name type="scientific">Eggerthia catenaformis OT 569 = DSM 20559</name>
    <dbReference type="NCBI Taxonomy" id="999415"/>
    <lineage>
        <taxon>Bacteria</taxon>
        <taxon>Bacillati</taxon>
        <taxon>Bacillota</taxon>
        <taxon>Erysipelotrichia</taxon>
        <taxon>Erysipelotrichales</taxon>
        <taxon>Coprobacillaceae</taxon>
        <taxon>Eggerthia</taxon>
    </lineage>
</organism>
<dbReference type="CDD" id="cd00310">
    <property type="entry name" value="ATP-synt_Fo_a_6"/>
    <property type="match status" value="1"/>
</dbReference>
<proteinExistence type="inferred from homology"/>
<evidence type="ECO:0000256" key="3">
    <source>
        <dbReference type="ARBA" id="ARBA00022448"/>
    </source>
</evidence>
<feature type="transmembrane region" description="Helical" evidence="11">
    <location>
        <begin position="101"/>
        <end position="120"/>
    </location>
</feature>
<evidence type="ECO:0008006" key="14">
    <source>
        <dbReference type="Google" id="ProtNLM"/>
    </source>
</evidence>
<dbReference type="OrthoDB" id="9789241at2"/>
<reference evidence="12 13" key="1">
    <citation type="submission" date="2013-02" db="EMBL/GenBank/DDBJ databases">
        <title>The Genome Sequence of Lactobacillus catenaformis F0143.</title>
        <authorList>
            <consortium name="The Broad Institute Genome Sequencing Platform"/>
            <person name="Earl A."/>
            <person name="Ward D."/>
            <person name="Feldgarden M."/>
            <person name="Gevers D."/>
            <person name="Izard J."/>
            <person name="Blanton J.M."/>
            <person name="Mathney J."/>
            <person name="Dewhirst F.E."/>
            <person name="Young S.K."/>
            <person name="Zeng Q."/>
            <person name="Gargeya S."/>
            <person name="Fitzgerald M."/>
            <person name="Haas B."/>
            <person name="Abouelleil A."/>
            <person name="Alvarado L."/>
            <person name="Arachchi H.M."/>
            <person name="Berlin A."/>
            <person name="Chapman S.B."/>
            <person name="Gearin G."/>
            <person name="Goldberg J."/>
            <person name="Griggs A."/>
            <person name="Gujja S."/>
            <person name="Hansen M."/>
            <person name="Heiman D."/>
            <person name="Howarth C."/>
            <person name="Larimer J."/>
            <person name="Lui A."/>
            <person name="MacDonald P.J.P."/>
            <person name="McCowen C."/>
            <person name="Montmayeur A."/>
            <person name="Murphy C."/>
            <person name="Neiman D."/>
            <person name="Pearson M."/>
            <person name="Priest M."/>
            <person name="Roberts A."/>
            <person name="Saif S."/>
            <person name="Shea T."/>
            <person name="Sisk P."/>
            <person name="Stolte C."/>
            <person name="Sykes S."/>
            <person name="Wortman J."/>
            <person name="Nusbaum C."/>
            <person name="Birren B."/>
        </authorList>
    </citation>
    <scope>NUCLEOTIDE SEQUENCE [LARGE SCALE GENOMIC DNA]</scope>
    <source>
        <strain evidence="12 13">OT 569</strain>
    </source>
</reference>
<comment type="caution">
    <text evidence="12">The sequence shown here is derived from an EMBL/GenBank/DDBJ whole genome shotgun (WGS) entry which is preliminary data.</text>
</comment>
<dbReference type="GO" id="GO:0045259">
    <property type="term" value="C:proton-transporting ATP synthase complex"/>
    <property type="evidence" value="ECO:0007669"/>
    <property type="project" value="UniProtKB-KW"/>
</dbReference>
<evidence type="ECO:0000313" key="13">
    <source>
        <dbReference type="Proteomes" id="UP000011758"/>
    </source>
</evidence>
<dbReference type="Gene3D" id="1.20.120.220">
    <property type="entry name" value="ATP synthase, F0 complex, subunit A"/>
    <property type="match status" value="1"/>
</dbReference>
<evidence type="ECO:0000256" key="2">
    <source>
        <dbReference type="ARBA" id="ARBA00006810"/>
    </source>
</evidence>
<keyword evidence="13" id="KW-1185">Reference proteome</keyword>
<keyword evidence="6" id="KW-0375">Hydrogen ion transport</keyword>
<dbReference type="STRING" id="999415.HMPREF9943_00099"/>
<keyword evidence="10" id="KW-0066">ATP synthesis</keyword>
<dbReference type="InterPro" id="IPR045082">
    <property type="entry name" value="ATP_syn_F0_a_bact/chloroplast"/>
</dbReference>
<evidence type="ECO:0000256" key="4">
    <source>
        <dbReference type="ARBA" id="ARBA00022547"/>
    </source>
</evidence>
<keyword evidence="4" id="KW-0138">CF(0)</keyword>
<comment type="subcellular location">
    <subcellularLocation>
        <location evidence="1">Membrane</location>
        <topology evidence="1">Multi-pass membrane protein</topology>
    </subcellularLocation>
</comment>
<evidence type="ECO:0000256" key="6">
    <source>
        <dbReference type="ARBA" id="ARBA00022781"/>
    </source>
</evidence>
<dbReference type="GO" id="GO:0005886">
    <property type="term" value="C:plasma membrane"/>
    <property type="evidence" value="ECO:0007669"/>
    <property type="project" value="TreeGrafter"/>
</dbReference>
<name>M2PBA6_9FIRM</name>
<dbReference type="EMBL" id="AGEJ01000001">
    <property type="protein sequence ID" value="EMD17667.1"/>
    <property type="molecule type" value="Genomic_DNA"/>
</dbReference>
<keyword evidence="7 11" id="KW-1133">Transmembrane helix</keyword>
<gene>
    <name evidence="12" type="ORF">HMPREF9943_00099</name>
</gene>
<dbReference type="Proteomes" id="UP000011758">
    <property type="component" value="Unassembled WGS sequence"/>
</dbReference>